<accession>A0A8A7KCE7</accession>
<name>A0A8A7KCE7_9FIRM</name>
<dbReference type="AlphaFoldDB" id="A0A8A7KCE7"/>
<dbReference type="KEGG" id="ifn:GM661_16690"/>
<evidence type="ECO:0000313" key="2">
    <source>
        <dbReference type="EMBL" id="QTL99466.1"/>
    </source>
</evidence>
<dbReference type="Proteomes" id="UP000665020">
    <property type="component" value="Chromosome"/>
</dbReference>
<feature type="domain" description="SipL SPOCS" evidence="1">
    <location>
        <begin position="13"/>
        <end position="89"/>
    </location>
</feature>
<dbReference type="EMBL" id="CP046640">
    <property type="protein sequence ID" value="QTL99466.1"/>
    <property type="molecule type" value="Genomic_DNA"/>
</dbReference>
<protein>
    <submittedName>
        <fullName evidence="2">DUF3794 domain-containing protein</fullName>
    </submittedName>
</protein>
<dbReference type="Pfam" id="PF12673">
    <property type="entry name" value="SipL"/>
    <property type="match status" value="3"/>
</dbReference>
<keyword evidence="3" id="KW-1185">Reference proteome</keyword>
<dbReference type="InterPro" id="IPR024300">
    <property type="entry name" value="SipL_SPOCS_dom"/>
</dbReference>
<sequence length="639" mass="71276">MFKTEQMPVPAVKIRNITAEVVKLTYDIIPDKVLVQGCLHKQIFYVGVDNLIYHIDDDMSFTTFLDIPGAEPGMKAEIVVNIEKLSVDIGPSGELIDQKAVLEIFVKVENDEPIGVELSQSGRLVELDHLVADGQKQIIRENQVQLNQTASKIDEVRGSVRDLEIELIMDKVIIQGSIHKQIFFISEDNTALHQAEDFPFNTFIDLPGVSPGMKAVVEAVIEHISYQLSADGNTLQQELVVEFYVRVSETIQERIAPGYDLLVKLPLIIGESDRQYLQENLVLLEQPAQKIKNIVREIRDIRYDIFENKVIVRGVVHEQIYYIGINDLEYHQVEDVAFSTFLDLAGASNGQLLKPLINIEEIIYNLRDNNLLYQEIVLDISVQLEELNQLNILVDEQGLQAVLPVVIGENTRQILISGVEEPPAEEVEIIYKTIVREEEVSACQQAIIENSLQLGCPAIKIKNIEAEAQNLVVSGLTDDLVSVSGEILKDIAYVCPDNIVYYQQETIPFTVQVKLPEPIPVEQLSPVIKIENISYKLASGGLLSQLIVLEACVGSAGPEFINVVSSITGPGITTETILVREEVLVVDDSIDTRIETFPVVTDVFDPQGLLKTIIKETIILNVVGEGQIPVEVVVFVEQF</sequence>
<proteinExistence type="predicted"/>
<evidence type="ECO:0000313" key="3">
    <source>
        <dbReference type="Proteomes" id="UP000665020"/>
    </source>
</evidence>
<dbReference type="RefSeq" id="WP_230867809.1">
    <property type="nucleotide sequence ID" value="NZ_CP046640.1"/>
</dbReference>
<evidence type="ECO:0000259" key="1">
    <source>
        <dbReference type="Pfam" id="PF12673"/>
    </source>
</evidence>
<feature type="domain" description="SipL SPOCS" evidence="1">
    <location>
        <begin position="289"/>
        <end position="366"/>
    </location>
</feature>
<feature type="domain" description="SipL SPOCS" evidence="1">
    <location>
        <begin position="151"/>
        <end position="228"/>
    </location>
</feature>
<organism evidence="2 3">
    <name type="scientific">Iocasia fonsfrigidae</name>
    <dbReference type="NCBI Taxonomy" id="2682810"/>
    <lineage>
        <taxon>Bacteria</taxon>
        <taxon>Bacillati</taxon>
        <taxon>Bacillota</taxon>
        <taxon>Clostridia</taxon>
        <taxon>Halanaerobiales</taxon>
        <taxon>Halanaerobiaceae</taxon>
        <taxon>Iocasia</taxon>
    </lineage>
</organism>
<gene>
    <name evidence="2" type="ORF">GM661_16690</name>
</gene>
<reference evidence="2" key="1">
    <citation type="submission" date="2019-12" db="EMBL/GenBank/DDBJ databases">
        <authorList>
            <person name="zhang j."/>
            <person name="sun C.M."/>
        </authorList>
    </citation>
    <scope>NUCLEOTIDE SEQUENCE</scope>
    <source>
        <strain evidence="2">NS-1</strain>
    </source>
</reference>